<dbReference type="NCBIfam" id="NF005703">
    <property type="entry name" value="PRK07515.1"/>
    <property type="match status" value="1"/>
</dbReference>
<feature type="domain" description="Beta-ketoacyl-[acyl-carrier-protein] synthase III C-terminal" evidence="3">
    <location>
        <begin position="290"/>
        <end position="377"/>
    </location>
</feature>
<dbReference type="GO" id="GO:0006633">
    <property type="term" value="P:fatty acid biosynthetic process"/>
    <property type="evidence" value="ECO:0007669"/>
    <property type="project" value="InterPro"/>
</dbReference>
<dbReference type="GO" id="GO:0004315">
    <property type="term" value="F:3-oxoacyl-[acyl-carrier-protein] synthase activity"/>
    <property type="evidence" value="ECO:0007669"/>
    <property type="project" value="InterPro"/>
</dbReference>
<comment type="caution">
    <text evidence="5">The sequence shown here is derived from an EMBL/GenBank/DDBJ whole genome shotgun (WGS) entry which is preliminary data.</text>
</comment>
<name>A0A9Q3S1E4_9SPHN</name>
<evidence type="ECO:0000256" key="1">
    <source>
        <dbReference type="ARBA" id="ARBA00022679"/>
    </source>
</evidence>
<dbReference type="RefSeq" id="WP_221553445.1">
    <property type="nucleotide sequence ID" value="NZ_JAHVKP010000001.1"/>
</dbReference>
<evidence type="ECO:0000256" key="2">
    <source>
        <dbReference type="ARBA" id="ARBA00023315"/>
    </source>
</evidence>
<organism evidence="5 6">
    <name type="scientific">Qipengyuania aquimaris</name>
    <dbReference type="NCBI Taxonomy" id="255984"/>
    <lineage>
        <taxon>Bacteria</taxon>
        <taxon>Pseudomonadati</taxon>
        <taxon>Pseudomonadota</taxon>
        <taxon>Alphaproteobacteria</taxon>
        <taxon>Sphingomonadales</taxon>
        <taxon>Erythrobacteraceae</taxon>
        <taxon>Qipengyuania</taxon>
    </lineage>
</organism>
<dbReference type="InterPro" id="IPR016039">
    <property type="entry name" value="Thiolase-like"/>
</dbReference>
<dbReference type="GO" id="GO:0044550">
    <property type="term" value="P:secondary metabolite biosynthetic process"/>
    <property type="evidence" value="ECO:0007669"/>
    <property type="project" value="TreeGrafter"/>
</dbReference>
<accession>A0A9Q3S1E4</accession>
<keyword evidence="2" id="KW-0012">Acyltransferase</keyword>
<protein>
    <submittedName>
        <fullName evidence="5">Beta-ketoacyl-ACP synthase III</fullName>
    </submittedName>
</protein>
<evidence type="ECO:0000259" key="4">
    <source>
        <dbReference type="Pfam" id="PF08545"/>
    </source>
</evidence>
<evidence type="ECO:0000259" key="3">
    <source>
        <dbReference type="Pfam" id="PF08541"/>
    </source>
</evidence>
<dbReference type="SUPFAM" id="SSF53901">
    <property type="entry name" value="Thiolase-like"/>
    <property type="match status" value="1"/>
</dbReference>
<feature type="domain" description="Beta-ketoacyl-[acyl-carrier-protein] synthase III N-terminal" evidence="4">
    <location>
        <begin position="157"/>
        <end position="237"/>
    </location>
</feature>
<dbReference type="InterPro" id="IPR013747">
    <property type="entry name" value="ACP_syn_III_C"/>
</dbReference>
<dbReference type="PANTHER" id="PTHR34069:SF2">
    <property type="entry name" value="BETA-KETOACYL-[ACYL-CARRIER-PROTEIN] SYNTHASE III"/>
    <property type="match status" value="1"/>
</dbReference>
<proteinExistence type="predicted"/>
<dbReference type="Pfam" id="PF08545">
    <property type="entry name" value="ACP_syn_III"/>
    <property type="match status" value="1"/>
</dbReference>
<keyword evidence="1" id="KW-0808">Transferase</keyword>
<dbReference type="InterPro" id="IPR013751">
    <property type="entry name" value="ACP_syn_III_N"/>
</dbReference>
<dbReference type="AlphaFoldDB" id="A0A9Q3S1E4"/>
<dbReference type="Gene3D" id="3.40.47.10">
    <property type="match status" value="2"/>
</dbReference>
<dbReference type="PANTHER" id="PTHR34069">
    <property type="entry name" value="3-OXOACYL-[ACYL-CARRIER-PROTEIN] SYNTHASE 3"/>
    <property type="match status" value="1"/>
</dbReference>
<evidence type="ECO:0000313" key="6">
    <source>
        <dbReference type="Proteomes" id="UP000824927"/>
    </source>
</evidence>
<evidence type="ECO:0000313" key="5">
    <source>
        <dbReference type="EMBL" id="MBY6218172.1"/>
    </source>
</evidence>
<sequence>MNDTAQLTGRPVISSTGLFTPEESITNEELVASFNEYVRRHNAENAAAIEAGEMEPLSESSVEFIEKASGIKARHVMAKEPVLDPEVMAPRWPARSNDELSILAEIGVKAARQALERAGRDPKDVDAVLCAASNMERPYPAMAIEIQQELGIDGFGFDMNVACSSATFGIQTAADYIRAGNAKSVLVVSPEITSGHLNWRDRDSHFIFGDVATAVLVEDEAVAPAEHWDILGTKLKTVFSNNIRNNFGFLNRAYPEDAGGPDKLFVQEGRKVFKEVVPMVAQMIVDEAERLDLDPQGLRRLWLHQANTGMNRLIAHRVLGHEANEDESPTVLDTYGNTSSAGSIIAFHLHSEDLAEGDVGLICSFGAGYSAGTVFVRKTA</sequence>
<dbReference type="Pfam" id="PF08541">
    <property type="entry name" value="ACP_syn_III_C"/>
    <property type="match status" value="1"/>
</dbReference>
<dbReference type="CDD" id="cd00830">
    <property type="entry name" value="KAS_III"/>
    <property type="match status" value="1"/>
</dbReference>
<dbReference type="EMBL" id="JAHVKP010000001">
    <property type="protein sequence ID" value="MBY6218172.1"/>
    <property type="molecule type" value="Genomic_DNA"/>
</dbReference>
<dbReference type="Proteomes" id="UP000824927">
    <property type="component" value="Unassembled WGS sequence"/>
</dbReference>
<reference evidence="5" key="1">
    <citation type="submission" date="2021-06" db="EMBL/GenBank/DDBJ databases">
        <title>50 bacteria genomes isolated from Dapeng, Shenzhen, China.</title>
        <authorList>
            <person name="Zheng W."/>
            <person name="Yu S."/>
            <person name="Huang Y."/>
        </authorList>
    </citation>
    <scope>NUCLEOTIDE SEQUENCE</scope>
    <source>
        <strain evidence="5">DP4N28-2</strain>
    </source>
</reference>
<gene>
    <name evidence="5" type="ORF">KUV31_07425</name>
</gene>